<gene>
    <name evidence="1" type="ORF">L195_g049553</name>
</gene>
<dbReference type="AlphaFoldDB" id="A0A2K3JPH0"/>
<evidence type="ECO:0000313" key="1">
    <source>
        <dbReference type="EMBL" id="PNX55920.1"/>
    </source>
</evidence>
<reference evidence="1 2" key="2">
    <citation type="journal article" date="2017" name="Front. Plant Sci.">
        <title>Gene Classification and Mining of Molecular Markers Useful in Red Clover (Trifolium pratense) Breeding.</title>
        <authorList>
            <person name="Istvanek J."/>
            <person name="Dluhosova J."/>
            <person name="Dluhos P."/>
            <person name="Patkova L."/>
            <person name="Nedelnik J."/>
            <person name="Repkova J."/>
        </authorList>
    </citation>
    <scope>NUCLEOTIDE SEQUENCE [LARGE SCALE GENOMIC DNA]</scope>
    <source>
        <strain evidence="2">cv. Tatra</strain>
        <tissue evidence="1">Young leaves</tissue>
    </source>
</reference>
<feature type="non-terminal residue" evidence="1">
    <location>
        <position position="321"/>
    </location>
</feature>
<evidence type="ECO:0000313" key="2">
    <source>
        <dbReference type="Proteomes" id="UP000236291"/>
    </source>
</evidence>
<sequence>MPTVDSILKCIQVVVYGYSVVLFKLLTAKHIHERWQQNSQETHSQFGVIVDHNVCEKATLFNIGLASKTIIIFIDLEDKIIFRRVGSDIINALLIPCLFSNILCNEETIGDMRVVEVEMMERIRLKKMLLSSWSNALEVEVISMEPFEVDNLNSQFFFTQYHDYCISSVVWIGPPWPFNFLLMLVVSTSQQFLASESVIATDLNQIVQWRQGIDINDPRQSLLLLCVLLFMRIRATLSLKLGQDICSFYGVFAHVDQVRRDDDLNDICININFLTEVEKTSIWTNYDQFPISCAHFKQWDSGQHLDMYASTKPSQFKQWDP</sequence>
<comment type="caution">
    <text evidence="1">The sequence shown here is derived from an EMBL/GenBank/DDBJ whole genome shotgun (WGS) entry which is preliminary data.</text>
</comment>
<organism evidence="1 2">
    <name type="scientific">Trifolium pratense</name>
    <name type="common">Red clover</name>
    <dbReference type="NCBI Taxonomy" id="57577"/>
    <lineage>
        <taxon>Eukaryota</taxon>
        <taxon>Viridiplantae</taxon>
        <taxon>Streptophyta</taxon>
        <taxon>Embryophyta</taxon>
        <taxon>Tracheophyta</taxon>
        <taxon>Spermatophyta</taxon>
        <taxon>Magnoliopsida</taxon>
        <taxon>eudicotyledons</taxon>
        <taxon>Gunneridae</taxon>
        <taxon>Pentapetalae</taxon>
        <taxon>rosids</taxon>
        <taxon>fabids</taxon>
        <taxon>Fabales</taxon>
        <taxon>Fabaceae</taxon>
        <taxon>Papilionoideae</taxon>
        <taxon>50 kb inversion clade</taxon>
        <taxon>NPAAA clade</taxon>
        <taxon>Hologalegina</taxon>
        <taxon>IRL clade</taxon>
        <taxon>Trifolieae</taxon>
        <taxon>Trifolium</taxon>
    </lineage>
</organism>
<dbReference type="Proteomes" id="UP000236291">
    <property type="component" value="Unassembled WGS sequence"/>
</dbReference>
<reference evidence="1 2" key="1">
    <citation type="journal article" date="2014" name="Am. J. Bot.">
        <title>Genome assembly and annotation for red clover (Trifolium pratense; Fabaceae).</title>
        <authorList>
            <person name="Istvanek J."/>
            <person name="Jaros M."/>
            <person name="Krenek A."/>
            <person name="Repkova J."/>
        </authorList>
    </citation>
    <scope>NUCLEOTIDE SEQUENCE [LARGE SCALE GENOMIC DNA]</scope>
    <source>
        <strain evidence="2">cv. Tatra</strain>
        <tissue evidence="1">Young leaves</tissue>
    </source>
</reference>
<protein>
    <submittedName>
        <fullName evidence="1">Uncharacterized protein</fullName>
    </submittedName>
</protein>
<accession>A0A2K3JPH0</accession>
<dbReference type="EMBL" id="ASHM01073324">
    <property type="protein sequence ID" value="PNX55920.1"/>
    <property type="molecule type" value="Genomic_DNA"/>
</dbReference>
<name>A0A2K3JPH0_TRIPR</name>
<proteinExistence type="predicted"/>
<dbReference type="ExpressionAtlas" id="A0A2K3JPH0">
    <property type="expression patterns" value="baseline"/>
</dbReference>